<dbReference type="PANTHER" id="PTHR24161:SF85">
    <property type="entry name" value="PALMITOYLTRANSFERASE HIP14"/>
    <property type="match status" value="1"/>
</dbReference>
<dbReference type="InterPro" id="IPR001594">
    <property type="entry name" value="Palmitoyltrfase_DHHC"/>
</dbReference>
<dbReference type="SMART" id="SM00248">
    <property type="entry name" value="ANK"/>
    <property type="match status" value="6"/>
</dbReference>
<evidence type="ECO:0000256" key="5">
    <source>
        <dbReference type="ARBA" id="ARBA00023043"/>
    </source>
</evidence>
<proteinExistence type="inferred from homology"/>
<protein>
    <recommendedName>
        <fullName evidence="8">Palmitoyltransferase</fullName>
        <ecNumber evidence="8">2.3.1.225</ecNumber>
    </recommendedName>
</protein>
<sequence length="472" mass="54546">MSNEVQIDEYIDSQTTEKLTKLFQFANQEKSEELISQISEIANKKLLSHPHSKGYTLLHVCCLKKLHTVVKALLDLSIDANQSRKECGKTALHLACLSGDLISCHYLYQSGADLERCDKSGNTPLMYASQQGNVGIIYYLLQNNASVNSRNNQQSTALHIASYFGNHESVRLLINLGANIDVQNNLGMSPIHQAIEQKQLKSIETLCKEGANLNKKNNDHLTPAQYAFILQDETIFKYLSIYKKSREITRKGIYKIKTKTFYTILPPICLLISLFCFALLPIYYWAPINTGIFLFYKKKINQFPLNLAHSPAVASFSLSLYIIGFVCNLLTIFKTTIILRPLNSLLYLIFCLLFIYWNIKLMKMDPGFIAKSKFNIIDFLNEKIKLQEISEINNLEICTSCLIRKPLRSKHDNTFDRCIARFDHRCKFICHFCCFVFLSFFLKFFVESINFFSFLFRFLVFFYKTFQVEKNK</sequence>
<comment type="caution">
    <text evidence="10">The sequence shown here is derived from an EMBL/GenBank/DDBJ whole genome shotgun (WGS) entry which is preliminary data.</text>
</comment>
<dbReference type="Gene3D" id="1.25.40.20">
    <property type="entry name" value="Ankyrin repeat-containing domain"/>
    <property type="match status" value="1"/>
</dbReference>
<evidence type="ECO:0000313" key="10">
    <source>
        <dbReference type="EMBL" id="KAJ3445259.1"/>
    </source>
</evidence>
<dbReference type="GO" id="GO:0016020">
    <property type="term" value="C:membrane"/>
    <property type="evidence" value="ECO:0007669"/>
    <property type="project" value="UniProtKB-SubCell"/>
</dbReference>
<dbReference type="Proteomes" id="UP001146793">
    <property type="component" value="Unassembled WGS sequence"/>
</dbReference>
<comment type="similarity">
    <text evidence="8">Belongs to the DHHC palmitoyltransferase family.</text>
</comment>
<gene>
    <name evidence="10" type="ORF">M0812_11129</name>
</gene>
<dbReference type="Pfam" id="PF12796">
    <property type="entry name" value="Ank_2"/>
    <property type="match status" value="1"/>
</dbReference>
<dbReference type="InterPro" id="IPR036770">
    <property type="entry name" value="Ankyrin_rpt-contain_sf"/>
</dbReference>
<feature type="transmembrane region" description="Helical" evidence="8">
    <location>
        <begin position="307"/>
        <end position="331"/>
    </location>
</feature>
<evidence type="ECO:0000256" key="1">
    <source>
        <dbReference type="ARBA" id="ARBA00004141"/>
    </source>
</evidence>
<evidence type="ECO:0000259" key="9">
    <source>
        <dbReference type="Pfam" id="PF01529"/>
    </source>
</evidence>
<feature type="repeat" description="ANK" evidence="7">
    <location>
        <begin position="186"/>
        <end position="218"/>
    </location>
</feature>
<evidence type="ECO:0000256" key="2">
    <source>
        <dbReference type="ARBA" id="ARBA00022692"/>
    </source>
</evidence>
<keyword evidence="2 8" id="KW-0812">Transmembrane</keyword>
<dbReference type="GO" id="GO:0019706">
    <property type="term" value="F:protein-cysteine S-palmitoyltransferase activity"/>
    <property type="evidence" value="ECO:0007669"/>
    <property type="project" value="UniProtKB-EC"/>
</dbReference>
<dbReference type="PROSITE" id="PS50216">
    <property type="entry name" value="DHHC"/>
    <property type="match status" value="1"/>
</dbReference>
<feature type="repeat" description="ANK" evidence="7">
    <location>
        <begin position="153"/>
        <end position="185"/>
    </location>
</feature>
<dbReference type="Pfam" id="PF13606">
    <property type="entry name" value="Ank_3"/>
    <property type="match status" value="1"/>
</dbReference>
<evidence type="ECO:0000256" key="8">
    <source>
        <dbReference type="RuleBase" id="RU079119"/>
    </source>
</evidence>
<dbReference type="EMBL" id="JANTQA010000023">
    <property type="protein sequence ID" value="KAJ3445259.1"/>
    <property type="molecule type" value="Genomic_DNA"/>
</dbReference>
<keyword evidence="8" id="KW-0808">Transferase</keyword>
<dbReference type="EC" id="2.3.1.225" evidence="8"/>
<dbReference type="PROSITE" id="PS50088">
    <property type="entry name" value="ANK_REPEAT"/>
    <property type="match status" value="4"/>
</dbReference>
<dbReference type="Pfam" id="PF01529">
    <property type="entry name" value="DHHC"/>
    <property type="match status" value="1"/>
</dbReference>
<keyword evidence="3" id="KW-0677">Repeat</keyword>
<feature type="repeat" description="ANK" evidence="7">
    <location>
        <begin position="120"/>
        <end position="152"/>
    </location>
</feature>
<evidence type="ECO:0000256" key="6">
    <source>
        <dbReference type="ARBA" id="ARBA00023136"/>
    </source>
</evidence>
<comment type="domain">
    <text evidence="8">The DHHC domain is required for palmitoyltransferase activity.</text>
</comment>
<comment type="catalytic activity">
    <reaction evidence="8">
        <text>L-cysteinyl-[protein] + hexadecanoyl-CoA = S-hexadecanoyl-L-cysteinyl-[protein] + CoA</text>
        <dbReference type="Rhea" id="RHEA:36683"/>
        <dbReference type="Rhea" id="RHEA-COMP:10131"/>
        <dbReference type="Rhea" id="RHEA-COMP:11032"/>
        <dbReference type="ChEBI" id="CHEBI:29950"/>
        <dbReference type="ChEBI" id="CHEBI:57287"/>
        <dbReference type="ChEBI" id="CHEBI:57379"/>
        <dbReference type="ChEBI" id="CHEBI:74151"/>
        <dbReference type="EC" id="2.3.1.225"/>
    </reaction>
</comment>
<feature type="transmembrane region" description="Helical" evidence="8">
    <location>
        <begin position="264"/>
        <end position="286"/>
    </location>
</feature>
<feature type="domain" description="Palmitoyltransferase DHHC" evidence="9">
    <location>
        <begin position="393"/>
        <end position="466"/>
    </location>
</feature>
<feature type="repeat" description="ANK" evidence="7">
    <location>
        <begin position="87"/>
        <end position="119"/>
    </location>
</feature>
<dbReference type="SUPFAM" id="SSF48403">
    <property type="entry name" value="Ankyrin repeat"/>
    <property type="match status" value="1"/>
</dbReference>
<name>A0AAV7ZTI1_9EUKA</name>
<evidence type="ECO:0000313" key="11">
    <source>
        <dbReference type="Proteomes" id="UP001146793"/>
    </source>
</evidence>
<keyword evidence="8" id="KW-0012">Acyltransferase</keyword>
<organism evidence="10 11">
    <name type="scientific">Anaeramoeba flamelloides</name>
    <dbReference type="NCBI Taxonomy" id="1746091"/>
    <lineage>
        <taxon>Eukaryota</taxon>
        <taxon>Metamonada</taxon>
        <taxon>Anaeramoebidae</taxon>
        <taxon>Anaeramoeba</taxon>
    </lineage>
</organism>
<feature type="transmembrane region" description="Helical" evidence="8">
    <location>
        <begin position="337"/>
        <end position="357"/>
    </location>
</feature>
<dbReference type="PROSITE" id="PS50297">
    <property type="entry name" value="ANK_REP_REGION"/>
    <property type="match status" value="4"/>
</dbReference>
<dbReference type="GO" id="GO:0016301">
    <property type="term" value="F:kinase activity"/>
    <property type="evidence" value="ECO:0007669"/>
    <property type="project" value="UniProtKB-KW"/>
</dbReference>
<dbReference type="InterPro" id="IPR002110">
    <property type="entry name" value="Ankyrin_rpt"/>
</dbReference>
<dbReference type="AlphaFoldDB" id="A0AAV7ZTI1"/>
<accession>A0AAV7ZTI1</accession>
<evidence type="ECO:0000256" key="4">
    <source>
        <dbReference type="ARBA" id="ARBA00022989"/>
    </source>
</evidence>
<evidence type="ECO:0000256" key="7">
    <source>
        <dbReference type="PROSITE-ProRule" id="PRU00023"/>
    </source>
</evidence>
<reference evidence="10" key="1">
    <citation type="submission" date="2022-08" db="EMBL/GenBank/DDBJ databases">
        <title>Novel sulphate-reducing endosymbionts in the free-living metamonad Anaeramoeba.</title>
        <authorList>
            <person name="Jerlstrom-Hultqvist J."/>
            <person name="Cepicka I."/>
            <person name="Gallot-Lavallee L."/>
            <person name="Salas-Leiva D."/>
            <person name="Curtis B.A."/>
            <person name="Zahonova K."/>
            <person name="Pipaliya S."/>
            <person name="Dacks J."/>
            <person name="Roger A.J."/>
        </authorList>
    </citation>
    <scope>NUCLEOTIDE SEQUENCE</scope>
    <source>
        <strain evidence="10">Busselton2</strain>
    </source>
</reference>
<evidence type="ECO:0000256" key="3">
    <source>
        <dbReference type="ARBA" id="ARBA00022737"/>
    </source>
</evidence>
<dbReference type="Pfam" id="PF00023">
    <property type="entry name" value="Ank"/>
    <property type="match status" value="1"/>
</dbReference>
<keyword evidence="4 8" id="KW-1133">Transmembrane helix</keyword>
<dbReference type="PANTHER" id="PTHR24161">
    <property type="entry name" value="ANK_REP_REGION DOMAIN-CONTAINING PROTEIN-RELATED"/>
    <property type="match status" value="1"/>
</dbReference>
<keyword evidence="5 7" id="KW-0040">ANK repeat</keyword>
<keyword evidence="6 8" id="KW-0472">Membrane</keyword>
<comment type="subcellular location">
    <subcellularLocation>
        <location evidence="1">Membrane</location>
        <topology evidence="1">Multi-pass membrane protein</topology>
    </subcellularLocation>
</comment>
<keyword evidence="10" id="KW-0418">Kinase</keyword>